<gene>
    <name evidence="2" type="ORF">AVDCRST_MAG33-2716</name>
</gene>
<proteinExistence type="predicted"/>
<reference evidence="2" key="1">
    <citation type="submission" date="2020-02" db="EMBL/GenBank/DDBJ databases">
        <authorList>
            <person name="Meier V. D."/>
        </authorList>
    </citation>
    <scope>NUCLEOTIDE SEQUENCE</scope>
    <source>
        <strain evidence="2">AVDCRST_MAG33</strain>
    </source>
</reference>
<feature type="non-terminal residue" evidence="2">
    <location>
        <position position="27"/>
    </location>
</feature>
<dbReference type="AlphaFoldDB" id="A0A6J4VGE0"/>
<feature type="region of interest" description="Disordered" evidence="1">
    <location>
        <begin position="1"/>
        <end position="27"/>
    </location>
</feature>
<name>A0A6J4VGE0_9BACT</name>
<sequence length="27" mass="3232">RRRLPDRRRGATRHPQRRRPPAGLDAL</sequence>
<dbReference type="EMBL" id="CADCWK010000333">
    <property type="protein sequence ID" value="CAA9572856.1"/>
    <property type="molecule type" value="Genomic_DNA"/>
</dbReference>
<organism evidence="2">
    <name type="scientific">uncultured Thermomicrobiales bacterium</name>
    <dbReference type="NCBI Taxonomy" id="1645740"/>
    <lineage>
        <taxon>Bacteria</taxon>
        <taxon>Pseudomonadati</taxon>
        <taxon>Thermomicrobiota</taxon>
        <taxon>Thermomicrobia</taxon>
        <taxon>Thermomicrobiales</taxon>
        <taxon>environmental samples</taxon>
    </lineage>
</organism>
<accession>A0A6J4VGE0</accession>
<evidence type="ECO:0000256" key="1">
    <source>
        <dbReference type="SAM" id="MobiDB-lite"/>
    </source>
</evidence>
<evidence type="ECO:0000313" key="2">
    <source>
        <dbReference type="EMBL" id="CAA9572856.1"/>
    </source>
</evidence>
<feature type="non-terminal residue" evidence="2">
    <location>
        <position position="1"/>
    </location>
</feature>
<feature type="compositionally biased region" description="Basic residues" evidence="1">
    <location>
        <begin position="1"/>
        <end position="20"/>
    </location>
</feature>
<protein>
    <submittedName>
        <fullName evidence="2">Uncharacterized protein</fullName>
    </submittedName>
</protein>